<dbReference type="PANTHER" id="PTHR43547">
    <property type="entry name" value="TWO-COMPONENT HISTIDINE KINASE"/>
    <property type="match status" value="1"/>
</dbReference>
<dbReference type="EC" id="2.7.13.3" evidence="3"/>
<dbReference type="Pfam" id="PF02518">
    <property type="entry name" value="HATPase_c"/>
    <property type="match status" value="1"/>
</dbReference>
<keyword evidence="13 16" id="KW-0472">Membrane</keyword>
<dbReference type="NCBIfam" id="NF040691">
    <property type="entry name" value="MtrAB_MtrB"/>
    <property type="match status" value="1"/>
</dbReference>
<proteinExistence type="predicted"/>
<evidence type="ECO:0000256" key="16">
    <source>
        <dbReference type="SAM" id="Phobius"/>
    </source>
</evidence>
<evidence type="ECO:0000313" key="20">
    <source>
        <dbReference type="Proteomes" id="UP001332243"/>
    </source>
</evidence>
<dbReference type="PROSITE" id="PS50885">
    <property type="entry name" value="HAMP"/>
    <property type="match status" value="1"/>
</dbReference>
<dbReference type="InterPro" id="IPR003660">
    <property type="entry name" value="HAMP_dom"/>
</dbReference>
<evidence type="ECO:0000256" key="12">
    <source>
        <dbReference type="ARBA" id="ARBA00023012"/>
    </source>
</evidence>
<evidence type="ECO:0000256" key="10">
    <source>
        <dbReference type="ARBA" id="ARBA00022840"/>
    </source>
</evidence>
<dbReference type="Pfam" id="PF00512">
    <property type="entry name" value="HisKA"/>
    <property type="match status" value="1"/>
</dbReference>
<evidence type="ECO:0000256" key="6">
    <source>
        <dbReference type="ARBA" id="ARBA00022679"/>
    </source>
</evidence>
<feature type="transmembrane region" description="Helical" evidence="16">
    <location>
        <begin position="204"/>
        <end position="227"/>
    </location>
</feature>
<keyword evidence="11 16" id="KW-1133">Transmembrane helix</keyword>
<feature type="domain" description="Histidine kinase" evidence="17">
    <location>
        <begin position="291"/>
        <end position="508"/>
    </location>
</feature>
<dbReference type="SUPFAM" id="SSF158472">
    <property type="entry name" value="HAMP domain-like"/>
    <property type="match status" value="1"/>
</dbReference>
<dbReference type="PROSITE" id="PS50109">
    <property type="entry name" value="HIS_KIN"/>
    <property type="match status" value="1"/>
</dbReference>
<keyword evidence="4" id="KW-1003">Cell membrane</keyword>
<evidence type="ECO:0000259" key="17">
    <source>
        <dbReference type="PROSITE" id="PS50109"/>
    </source>
</evidence>
<dbReference type="PANTHER" id="PTHR43547:SF2">
    <property type="entry name" value="HYBRID SIGNAL TRANSDUCTION HISTIDINE KINASE C"/>
    <property type="match status" value="1"/>
</dbReference>
<dbReference type="Gene3D" id="3.30.565.10">
    <property type="entry name" value="Histidine kinase-like ATPase, C-terminal domain"/>
    <property type="match status" value="1"/>
</dbReference>
<evidence type="ECO:0000256" key="9">
    <source>
        <dbReference type="ARBA" id="ARBA00022777"/>
    </source>
</evidence>
<evidence type="ECO:0000256" key="3">
    <source>
        <dbReference type="ARBA" id="ARBA00012438"/>
    </source>
</evidence>
<feature type="region of interest" description="Disordered" evidence="15">
    <location>
        <begin position="539"/>
        <end position="597"/>
    </location>
</feature>
<comment type="subcellular location">
    <subcellularLocation>
        <location evidence="2">Cell membrane</location>
        <topology evidence="2">Multi-pass membrane protein</topology>
    </subcellularLocation>
</comment>
<evidence type="ECO:0000256" key="4">
    <source>
        <dbReference type="ARBA" id="ARBA00022475"/>
    </source>
</evidence>
<dbReference type="Gene3D" id="1.10.287.130">
    <property type="match status" value="1"/>
</dbReference>
<keyword evidence="8" id="KW-0547">Nucleotide-binding</keyword>
<dbReference type="SMART" id="SM00304">
    <property type="entry name" value="HAMP"/>
    <property type="match status" value="1"/>
</dbReference>
<evidence type="ECO:0000256" key="11">
    <source>
        <dbReference type="ARBA" id="ARBA00022989"/>
    </source>
</evidence>
<comment type="caution">
    <text evidence="19">The sequence shown here is derived from an EMBL/GenBank/DDBJ whole genome shotgun (WGS) entry which is preliminary data.</text>
</comment>
<dbReference type="CDD" id="cd00075">
    <property type="entry name" value="HATPase"/>
    <property type="match status" value="1"/>
</dbReference>
<dbReference type="CDD" id="cd06225">
    <property type="entry name" value="HAMP"/>
    <property type="match status" value="1"/>
</dbReference>
<gene>
    <name evidence="19" type="primary">mtrB</name>
    <name evidence="19" type="ORF">V1633_02105</name>
</gene>
<dbReference type="InterPro" id="IPR003594">
    <property type="entry name" value="HATPase_dom"/>
</dbReference>
<keyword evidence="20" id="KW-1185">Reference proteome</keyword>
<evidence type="ECO:0000256" key="15">
    <source>
        <dbReference type="SAM" id="MobiDB-lite"/>
    </source>
</evidence>
<dbReference type="EMBL" id="JAZGQK010000001">
    <property type="protein sequence ID" value="MEE6257282.1"/>
    <property type="molecule type" value="Genomic_DNA"/>
</dbReference>
<dbReference type="SUPFAM" id="SSF55874">
    <property type="entry name" value="ATPase domain of HSP90 chaperone/DNA topoisomerase II/histidine kinase"/>
    <property type="match status" value="1"/>
</dbReference>
<comment type="catalytic activity">
    <reaction evidence="1">
        <text>ATP + protein L-histidine = ADP + protein N-phospho-L-histidine.</text>
        <dbReference type="EC" id="2.7.13.3"/>
    </reaction>
</comment>
<keyword evidence="5" id="KW-0597">Phosphoprotein</keyword>
<dbReference type="Pfam" id="PF00672">
    <property type="entry name" value="HAMP"/>
    <property type="match status" value="1"/>
</dbReference>
<dbReference type="PRINTS" id="PR00344">
    <property type="entry name" value="BCTRLSENSOR"/>
</dbReference>
<dbReference type="Proteomes" id="UP001332243">
    <property type="component" value="Unassembled WGS sequence"/>
</dbReference>
<keyword evidence="12" id="KW-0902">Two-component regulatory system</keyword>
<evidence type="ECO:0000313" key="19">
    <source>
        <dbReference type="EMBL" id="MEE6257282.1"/>
    </source>
</evidence>
<dbReference type="SMART" id="SM00388">
    <property type="entry name" value="HisKA"/>
    <property type="match status" value="1"/>
</dbReference>
<evidence type="ECO:0000256" key="13">
    <source>
        <dbReference type="ARBA" id="ARBA00023136"/>
    </source>
</evidence>
<keyword evidence="6" id="KW-0808">Transferase</keyword>
<keyword evidence="7 16" id="KW-0812">Transmembrane</keyword>
<dbReference type="InterPro" id="IPR005467">
    <property type="entry name" value="His_kinase_dom"/>
</dbReference>
<evidence type="ECO:0000256" key="8">
    <source>
        <dbReference type="ARBA" id="ARBA00022741"/>
    </source>
</evidence>
<dbReference type="InterPro" id="IPR047669">
    <property type="entry name" value="MtrAB_MtrB"/>
</dbReference>
<evidence type="ECO:0000256" key="5">
    <source>
        <dbReference type="ARBA" id="ARBA00022553"/>
    </source>
</evidence>
<evidence type="ECO:0000256" key="14">
    <source>
        <dbReference type="ARBA" id="ARBA00035305"/>
    </source>
</evidence>
<evidence type="ECO:0000256" key="1">
    <source>
        <dbReference type="ARBA" id="ARBA00000085"/>
    </source>
</evidence>
<keyword evidence="10" id="KW-0067">ATP-binding</keyword>
<evidence type="ECO:0000256" key="7">
    <source>
        <dbReference type="ARBA" id="ARBA00022692"/>
    </source>
</evidence>
<dbReference type="InterPro" id="IPR036097">
    <property type="entry name" value="HisK_dim/P_sf"/>
</dbReference>
<evidence type="ECO:0000256" key="2">
    <source>
        <dbReference type="ARBA" id="ARBA00004651"/>
    </source>
</evidence>
<keyword evidence="9 19" id="KW-0418">Kinase</keyword>
<feature type="domain" description="HAMP" evidence="18">
    <location>
        <begin position="224"/>
        <end position="276"/>
    </location>
</feature>
<protein>
    <recommendedName>
        <fullName evidence="14">Sensor histidine kinase MtrB</fullName>
        <ecNumber evidence="3">2.7.13.3</ecNumber>
    </recommendedName>
</protein>
<dbReference type="CDD" id="cd00082">
    <property type="entry name" value="HisKA"/>
    <property type="match status" value="1"/>
</dbReference>
<reference evidence="19 20" key="1">
    <citation type="submission" date="2024-01" db="EMBL/GenBank/DDBJ databases">
        <title>Genome insights into Plantactinospora sonchi sp. nov.</title>
        <authorList>
            <person name="Wang L."/>
        </authorList>
    </citation>
    <scope>NUCLEOTIDE SEQUENCE [LARGE SCALE GENOMIC DNA]</scope>
    <source>
        <strain evidence="19 20">NEAU-QY2</strain>
    </source>
</reference>
<dbReference type="SMART" id="SM00387">
    <property type="entry name" value="HATPase_c"/>
    <property type="match status" value="1"/>
</dbReference>
<name>A0ABU7RLB2_9ACTN</name>
<organism evidence="19 20">
    <name type="scientific">Plantactinospora sonchi</name>
    <dbReference type="NCBI Taxonomy" id="1544735"/>
    <lineage>
        <taxon>Bacteria</taxon>
        <taxon>Bacillati</taxon>
        <taxon>Actinomycetota</taxon>
        <taxon>Actinomycetes</taxon>
        <taxon>Micromonosporales</taxon>
        <taxon>Micromonosporaceae</taxon>
        <taxon>Plantactinospora</taxon>
    </lineage>
</organism>
<feature type="compositionally biased region" description="Low complexity" evidence="15">
    <location>
        <begin position="549"/>
        <end position="558"/>
    </location>
</feature>
<evidence type="ECO:0000259" key="18">
    <source>
        <dbReference type="PROSITE" id="PS50885"/>
    </source>
</evidence>
<dbReference type="InterPro" id="IPR004358">
    <property type="entry name" value="Sig_transdc_His_kin-like_C"/>
</dbReference>
<feature type="transmembrane region" description="Helical" evidence="16">
    <location>
        <begin position="28"/>
        <end position="48"/>
    </location>
</feature>
<dbReference type="InterPro" id="IPR003661">
    <property type="entry name" value="HisK_dim/P_dom"/>
</dbReference>
<dbReference type="InterPro" id="IPR036890">
    <property type="entry name" value="HATPase_C_sf"/>
</dbReference>
<dbReference type="RefSeq" id="WP_331212422.1">
    <property type="nucleotide sequence ID" value="NZ_JAZGQK010000001.1"/>
</dbReference>
<dbReference type="SUPFAM" id="SSF47384">
    <property type="entry name" value="Homodimeric domain of signal transducing histidine kinase"/>
    <property type="match status" value="1"/>
</dbReference>
<dbReference type="GO" id="GO:0016301">
    <property type="term" value="F:kinase activity"/>
    <property type="evidence" value="ECO:0007669"/>
    <property type="project" value="UniProtKB-KW"/>
</dbReference>
<sequence>MWRAGTVRGAATAAGLHRTWRRSLQVRVVTITLVASSLLVGGFAYLVVHNITDIVLDNARRDVMGRLSDGQEYAAKQLSNHTTPSEQGLKATFESTVNYLAGGDPAQLGGVVVALRAGKFPDVSSATSPQVDVDEILSPELREMVKGGKVADQIRTGDLFNTGQSTKYLIYGSPVPTRFGQVELYYFVPLTRWDQIAAGSRSTVLATGFALVVLLGLLAGLVTRLVVNPVRVAARTAQRLSAGLLDQRMVVNGEDDLAMLAASFNQMATNLQRQIVRLEEMSRLQRRFTSDVSHELRTPLTTVRMAADLIYAERDGFDPAVTRTAELLHAELDRFEDLLTDLLEISRFDAGFAMLDAEPTDLVPVVRRVTDRLESLARRCGTPLRLVVPDAPVIAEVDPRRVERILRNLVGNAVEHGVGKPVEVVLGADETAVAVTVRDHGVGLKPGEEKLVFNRFWRADPSRARQTGGTGLGLSISLEDARLHGGWLEAWGAPGAGAQFRLTLPTRAGDRLTSSPLRLVPADAPDVVTVRWSVDRLAIGPGGREAEPLAEAEPSAGPDAREQGPEALTEPADRAAPPHQPAGPRTPIETGRSEVTR</sequence>
<dbReference type="Gene3D" id="6.10.340.10">
    <property type="match status" value="1"/>
</dbReference>
<accession>A0ABU7RLB2</accession>